<dbReference type="HOGENOM" id="CLU_766995_0_0_5"/>
<sequence>MWLGCLRLFVVVLGLSFGLSAGLSGGSLGAFAQSGDSRGLDLLSRATRSFDAGAYSDASSLIDAAFRAGLSGELAARAILLRARINERSGSYARALQDYSNALWMESLPAADRKVATEGKDRVIAAMGLNPQQQQAAASPQPAQPAQGRSRQASASQPVSNAASAPQLAPQQAASSSSGGIGGFFDSIFGGSSGRQQAAQVQQPQQQGWQASASSQQAASQPAAAAVVVSAAPTRRAAPIRVDPSLQADAPTKPARVAKATPAAKVSTPPVTPVSTSASAVAAPADGFLIVFGSAPSQPAGQATARQIKAQLADILVNRNLDVESGAGGYRIQAGPYKAKTAAMALCRAIKQRGISCTVTP</sequence>
<evidence type="ECO:0000256" key="1">
    <source>
        <dbReference type="SAM" id="MobiDB-lite"/>
    </source>
</evidence>
<keyword evidence="4" id="KW-1185">Reference proteome</keyword>
<gene>
    <name evidence="3" type="ordered locus">Rvan_0806</name>
</gene>
<dbReference type="eggNOG" id="COG3087">
    <property type="taxonomic scope" value="Bacteria"/>
</dbReference>
<dbReference type="OrthoDB" id="7958870at2"/>
<dbReference type="KEGG" id="rva:Rvan_0806"/>
<feature type="compositionally biased region" description="Low complexity" evidence="1">
    <location>
        <begin position="257"/>
        <end position="272"/>
    </location>
</feature>
<accession>E3I169</accession>
<dbReference type="SUPFAM" id="SSF110997">
    <property type="entry name" value="Sporulation related repeat"/>
    <property type="match status" value="1"/>
</dbReference>
<evidence type="ECO:0000313" key="4">
    <source>
        <dbReference type="Proteomes" id="UP000001399"/>
    </source>
</evidence>
<dbReference type="AlphaFoldDB" id="E3I169"/>
<dbReference type="InterPro" id="IPR007730">
    <property type="entry name" value="SPOR-like_dom"/>
</dbReference>
<dbReference type="Gene3D" id="3.30.70.1070">
    <property type="entry name" value="Sporulation related repeat"/>
    <property type="match status" value="1"/>
</dbReference>
<protein>
    <submittedName>
        <fullName evidence="3">Sporulation domain-containing protein</fullName>
    </submittedName>
</protein>
<dbReference type="InterPro" id="IPR036680">
    <property type="entry name" value="SPOR-like_sf"/>
</dbReference>
<evidence type="ECO:0000313" key="3">
    <source>
        <dbReference type="EMBL" id="ADP70082.1"/>
    </source>
</evidence>
<proteinExistence type="predicted"/>
<evidence type="ECO:0000259" key="2">
    <source>
        <dbReference type="PROSITE" id="PS51724"/>
    </source>
</evidence>
<dbReference type="GO" id="GO:0042834">
    <property type="term" value="F:peptidoglycan binding"/>
    <property type="evidence" value="ECO:0007669"/>
    <property type="project" value="InterPro"/>
</dbReference>
<dbReference type="STRING" id="648757.Rvan_0806"/>
<feature type="region of interest" description="Disordered" evidence="1">
    <location>
        <begin position="132"/>
        <end position="217"/>
    </location>
</feature>
<feature type="region of interest" description="Disordered" evidence="1">
    <location>
        <begin position="246"/>
        <end position="272"/>
    </location>
</feature>
<organism evidence="3 4">
    <name type="scientific">Rhodomicrobium vannielii (strain ATCC 17100 / DSM 162 / LMG 4299 / NCIMB 10020 / ATH 3.1.1)</name>
    <dbReference type="NCBI Taxonomy" id="648757"/>
    <lineage>
        <taxon>Bacteria</taxon>
        <taxon>Pseudomonadati</taxon>
        <taxon>Pseudomonadota</taxon>
        <taxon>Alphaproteobacteria</taxon>
        <taxon>Hyphomicrobiales</taxon>
        <taxon>Hyphomicrobiaceae</taxon>
        <taxon>Rhodomicrobium</taxon>
    </lineage>
</organism>
<dbReference type="Pfam" id="PF05036">
    <property type="entry name" value="SPOR"/>
    <property type="match status" value="1"/>
</dbReference>
<name>E3I169_RHOVT</name>
<feature type="domain" description="SPOR" evidence="2">
    <location>
        <begin position="282"/>
        <end position="361"/>
    </location>
</feature>
<dbReference type="EMBL" id="CP002292">
    <property type="protein sequence ID" value="ADP70082.1"/>
    <property type="molecule type" value="Genomic_DNA"/>
</dbReference>
<dbReference type="Proteomes" id="UP000001399">
    <property type="component" value="Chromosome"/>
</dbReference>
<dbReference type="PROSITE" id="PS51724">
    <property type="entry name" value="SPOR"/>
    <property type="match status" value="1"/>
</dbReference>
<reference evidence="4" key="1">
    <citation type="journal article" date="2011" name="J. Bacteriol.">
        <title>Genome sequences of eight morphologically diverse alphaproteobacteria.</title>
        <authorList>
            <consortium name="US DOE Joint Genome Institute"/>
            <person name="Brown P.J."/>
            <person name="Kysela D.T."/>
            <person name="Buechlein A."/>
            <person name="Hemmerich C."/>
            <person name="Brun Y.V."/>
        </authorList>
    </citation>
    <scope>NUCLEOTIDE SEQUENCE [LARGE SCALE GENOMIC DNA]</scope>
    <source>
        <strain evidence="4">ATCC 17100 / ATH 3.1.1 / DSM 162 / LMG 4299</strain>
    </source>
</reference>